<evidence type="ECO:0000313" key="2">
    <source>
        <dbReference type="EMBL" id="CAC35204.1"/>
    </source>
</evidence>
<gene>
    <name evidence="2" type="primary">sciv192</name>
</gene>
<sequence length="444" mass="49366">MMDIYNNAIVADACQGNNLLGNWWQVRVSHAVPRGCCQWHCSRILVVLILQGVQGLFNPYFQLVGAALLLDGILKIVSLHSVTRHLAMLLIASTAAWIYKSTNSTMSFLATDVTTSVVGPVVTILLVIPWTILGWVCVRRECKWRFLLLSVLSIVRLTILPPDSGVDLTVSSLRLGHFSQPSLCPLTSSGLLPHSRHKVPLQLWSRICHIYITSPASCWKTWISGLSSSPKGPIQRPELNQHPRVCLLEIPPMPSDPSGPPAPRNGTFMRASVYSHYNVATVKILITTTPLGNATLSLSPTPSVTSVTQRLRKVFEYRKAQEPKSTPPSPGVQIQTSSLVQPDEVPVPPLPKPAEDEIITVKRKNEKSKRRSRSVSFGRTSSIWTRDAMQTITESDVWKFLLRKFLNGRGEADRYLSDPCPDHPRLLPHLVLVVVRRRSQGEAE</sequence>
<dbReference type="EMBL" id="AJ276121">
    <property type="protein sequence ID" value="CAC35204.1"/>
    <property type="molecule type" value="mRNA"/>
</dbReference>
<feature type="transmembrane region" description="Helical" evidence="1">
    <location>
        <begin position="119"/>
        <end position="138"/>
    </location>
</feature>
<keyword evidence="1" id="KW-0812">Transmembrane</keyword>
<keyword evidence="1" id="KW-0472">Membrane</keyword>
<name>Q9C197_AMAMU</name>
<dbReference type="AlphaFoldDB" id="Q9C197"/>
<keyword evidence="1" id="KW-1133">Transmembrane helix</keyword>
<evidence type="ECO:0000256" key="1">
    <source>
        <dbReference type="SAM" id="Phobius"/>
    </source>
</evidence>
<protein>
    <submittedName>
        <fullName evidence="2">SCIV192 protein</fullName>
    </submittedName>
</protein>
<accession>Q9C197</accession>
<reference evidence="2" key="1">
    <citation type="journal article" date="1999" name="New Phytol.">
        <title>Identification and expression-analysis of two fungal cDNAs, highly regulated by ectomycorrhiza formation.</title>
        <authorList>
            <person name="Nehls U."/>
            <person name="Mikolajewski S."/>
            <person name="Hampp R."/>
        </authorList>
    </citation>
    <scope>NUCLEOTIDE SEQUENCE</scope>
    <source>
        <strain evidence="2">AM83</strain>
    </source>
</reference>
<proteinExistence type="evidence at transcript level"/>
<reference evidence="2" key="2">
    <citation type="submission" date="2000-03" db="EMBL/GenBank/DDBJ databases">
        <authorList>
            <person name="Nehls U."/>
        </authorList>
    </citation>
    <scope>NUCLEOTIDE SEQUENCE</scope>
    <source>
        <strain evidence="2">AM83</strain>
    </source>
</reference>
<feature type="transmembrane region" description="Helical" evidence="1">
    <location>
        <begin position="82"/>
        <end position="99"/>
    </location>
</feature>
<feature type="transmembrane region" description="Helical" evidence="1">
    <location>
        <begin position="44"/>
        <end position="70"/>
    </location>
</feature>
<organism evidence="2">
    <name type="scientific">Amanita muscaria</name>
    <name type="common">Fly agaric</name>
    <name type="synonym">Agaricus muscarius</name>
    <dbReference type="NCBI Taxonomy" id="41956"/>
    <lineage>
        <taxon>Eukaryota</taxon>
        <taxon>Fungi</taxon>
        <taxon>Dikarya</taxon>
        <taxon>Basidiomycota</taxon>
        <taxon>Agaricomycotina</taxon>
        <taxon>Agaricomycetes</taxon>
        <taxon>Agaricomycetidae</taxon>
        <taxon>Agaricales</taxon>
        <taxon>Pluteineae</taxon>
        <taxon>Amanitaceae</taxon>
        <taxon>Amanita</taxon>
    </lineage>
</organism>